<evidence type="ECO:0000313" key="2">
    <source>
        <dbReference type="EMBL" id="TXC07715.1"/>
    </source>
</evidence>
<comment type="caution">
    <text evidence="2">The sequence shown here is derived from an EMBL/GenBank/DDBJ whole genome shotgun (WGS) entry which is preliminary data.</text>
</comment>
<dbReference type="AlphaFoldDB" id="A0A5C6T9N3"/>
<evidence type="ECO:0000256" key="1">
    <source>
        <dbReference type="SAM" id="MobiDB-lite"/>
    </source>
</evidence>
<dbReference type="EMBL" id="VMNF01000005">
    <property type="protein sequence ID" value="TXC07715.1"/>
    <property type="molecule type" value="Genomic_DNA"/>
</dbReference>
<feature type="region of interest" description="Disordered" evidence="1">
    <location>
        <begin position="111"/>
        <end position="133"/>
    </location>
</feature>
<name>A0A5C6T9N3_FUSOC</name>
<organism evidence="2 3">
    <name type="scientific">Fusarium oxysporum f. sp. cubense</name>
    <dbReference type="NCBI Taxonomy" id="61366"/>
    <lineage>
        <taxon>Eukaryota</taxon>
        <taxon>Fungi</taxon>
        <taxon>Dikarya</taxon>
        <taxon>Ascomycota</taxon>
        <taxon>Pezizomycotina</taxon>
        <taxon>Sordariomycetes</taxon>
        <taxon>Hypocreomycetidae</taxon>
        <taxon>Hypocreales</taxon>
        <taxon>Nectriaceae</taxon>
        <taxon>Fusarium</taxon>
        <taxon>Fusarium oxysporum species complex</taxon>
    </lineage>
</organism>
<proteinExistence type="predicted"/>
<protein>
    <submittedName>
        <fullName evidence="2">Uncharacterized protein</fullName>
    </submittedName>
</protein>
<reference evidence="2 3" key="1">
    <citation type="submission" date="2019-07" db="EMBL/GenBank/DDBJ databases">
        <title>The First High-Quality Draft Genome Sequence of the Causal Agent of the Current Panama Disease Epidemic.</title>
        <authorList>
            <person name="Warmington R.J."/>
            <person name="Kay W."/>
            <person name="Jeffries A."/>
            <person name="Bebber D."/>
            <person name="Moore K."/>
            <person name="Studholme D.J."/>
        </authorList>
    </citation>
    <scope>NUCLEOTIDE SEQUENCE [LARGE SCALE GENOMIC DNA]</scope>
    <source>
        <strain evidence="2 3">TR4</strain>
    </source>
</reference>
<sequence>MSSNVITSESPEAIASTTGPQVHNSQATHAQQASTTHQNTQVAQAHQSQEELQHPPAPLELIDRVDELVADIPNQQQNVQNPIADQANMQSVAGLSFNQHSPYQNIMQQSNVFPQQPSNPNFAQHTYGYPSQQDFQYPSHAGQQQYPQMGQRFPSQSAFHFNQQFGNPYLSQQNFQQSSQLQAHPHHYAAFQDPRDGAPPQHQSTQGMPLNLAGGGNALAMQHPEQLGNPAQQVAPAASTHPICHEVGFKNLLEDQDVVESRGADECVSEHSQLVIKEKMSLHDLIKLYEYVQRKGDVYLPADDTYKLFWSALFKNWNSEMPVSESHPLPARSKSDIHIQVGYYSTDASSNQLANGRRSSKARKGNAVPIYLSLDLDAEGINWLYKDKNGQRVHRSQVKLLVSLSDTQAKHNVMTHYDTYEKNRVCGHNLQLIIEAARRRVQKWAIAGSGANVELGVKCRPPTNLLRLVLASEHFRNQHLKNCAVADLEALRPKSGYGDRKN</sequence>
<feature type="compositionally biased region" description="Polar residues" evidence="1">
    <location>
        <begin position="1"/>
        <end position="47"/>
    </location>
</feature>
<feature type="region of interest" description="Disordered" evidence="1">
    <location>
        <begin position="1"/>
        <end position="55"/>
    </location>
</feature>
<accession>A0A5C6T9N3</accession>
<dbReference type="Proteomes" id="UP000321331">
    <property type="component" value="Unassembled WGS sequence"/>
</dbReference>
<feature type="region of interest" description="Disordered" evidence="1">
    <location>
        <begin position="190"/>
        <end position="222"/>
    </location>
</feature>
<evidence type="ECO:0000313" key="3">
    <source>
        <dbReference type="Proteomes" id="UP000321331"/>
    </source>
</evidence>
<gene>
    <name evidence="2" type="ORF">FocTR4_00002868</name>
</gene>